<dbReference type="InterPro" id="IPR045625">
    <property type="entry name" value="DUF6427"/>
</dbReference>
<evidence type="ECO:0008006" key="4">
    <source>
        <dbReference type="Google" id="ProtNLM"/>
    </source>
</evidence>
<sequence length="319" mass="36406">MYIYTAKIQKELMITTIFSKSKPINFLIVFCVLLASLLILEFKYAHSLSVNYGLGTKISMFLIVFFSVLLLHFIVVKNGLSQQSNIELLVFALFVLAVPQTFISYKIIVSNMFILMALRRMISIRSKKEIIKKLFDSGFLIGLASVFYFWSILFFPLIIISLLFFSESKAKYYFIPVLGLATLVVILTAVSVIFYGDIFSIFPQKIAFSFNYTAYNSFQLIGAITILLSFGLWSSVFYLTTIKKKMRSYRPSYKIMFVACMFATAIAIITPNKNGSEMIFLFAPLSVIIMNYIETITDNWFKNSFLALLIIAPIVLLVL</sequence>
<feature type="transmembrane region" description="Helical" evidence="1">
    <location>
        <begin position="251"/>
        <end position="269"/>
    </location>
</feature>
<dbReference type="Pfam" id="PF19992">
    <property type="entry name" value="DUF6427"/>
    <property type="match status" value="1"/>
</dbReference>
<feature type="transmembrane region" description="Helical" evidence="1">
    <location>
        <begin position="24"/>
        <end position="46"/>
    </location>
</feature>
<evidence type="ECO:0000256" key="1">
    <source>
        <dbReference type="SAM" id="Phobius"/>
    </source>
</evidence>
<feature type="transmembrane region" description="Helical" evidence="1">
    <location>
        <begin position="58"/>
        <end position="76"/>
    </location>
</feature>
<keyword evidence="1" id="KW-1133">Transmembrane helix</keyword>
<dbReference type="AlphaFoldDB" id="A0A2T1N6E6"/>
<feature type="transmembrane region" description="Helical" evidence="1">
    <location>
        <begin position="275"/>
        <end position="293"/>
    </location>
</feature>
<organism evidence="2 3">
    <name type="scientific">Mesoflavibacter zeaxanthinifaciens subsp. sabulilitoris</name>
    <dbReference type="NCBI Taxonomy" id="1520893"/>
    <lineage>
        <taxon>Bacteria</taxon>
        <taxon>Pseudomonadati</taxon>
        <taxon>Bacteroidota</taxon>
        <taxon>Flavobacteriia</taxon>
        <taxon>Flavobacteriales</taxon>
        <taxon>Flavobacteriaceae</taxon>
        <taxon>Mesoflavibacter</taxon>
    </lineage>
</organism>
<dbReference type="Proteomes" id="UP000238430">
    <property type="component" value="Unassembled WGS sequence"/>
</dbReference>
<feature type="transmembrane region" description="Helical" evidence="1">
    <location>
        <begin position="88"/>
        <end position="118"/>
    </location>
</feature>
<gene>
    <name evidence="2" type="ORF">C7H61_13745</name>
</gene>
<proteinExistence type="predicted"/>
<dbReference type="EMBL" id="PXOT01000027">
    <property type="protein sequence ID" value="PSG87165.1"/>
    <property type="molecule type" value="Genomic_DNA"/>
</dbReference>
<keyword evidence="1" id="KW-0472">Membrane</keyword>
<comment type="caution">
    <text evidence="2">The sequence shown here is derived from an EMBL/GenBank/DDBJ whole genome shotgun (WGS) entry which is preliminary data.</text>
</comment>
<evidence type="ECO:0000313" key="2">
    <source>
        <dbReference type="EMBL" id="PSG87165.1"/>
    </source>
</evidence>
<reference evidence="2 3" key="1">
    <citation type="submission" date="2018-03" db="EMBL/GenBank/DDBJ databases">
        <title>Mesoflavibacter sp. HG37 and Mesoflavibacter sp. HG96 sp.nov., two marine bacteria isolated from seawater of Western Pacific Ocean.</title>
        <authorList>
            <person name="Cheng H."/>
            <person name="Wu Y.-H."/>
            <person name="Guo L.-L."/>
            <person name="Xu X.-W."/>
        </authorList>
    </citation>
    <scope>NUCLEOTIDE SEQUENCE [LARGE SCALE GENOMIC DNA]</scope>
    <source>
        <strain evidence="2 3">KCTC 42117</strain>
    </source>
</reference>
<name>A0A2T1N6E6_9FLAO</name>
<evidence type="ECO:0000313" key="3">
    <source>
        <dbReference type="Proteomes" id="UP000238430"/>
    </source>
</evidence>
<feature type="transmembrane region" description="Helical" evidence="1">
    <location>
        <begin position="172"/>
        <end position="195"/>
    </location>
</feature>
<keyword evidence="3" id="KW-1185">Reference proteome</keyword>
<keyword evidence="1" id="KW-0812">Transmembrane</keyword>
<accession>A0A2T1N6E6</accession>
<feature type="transmembrane region" description="Helical" evidence="1">
    <location>
        <begin position="138"/>
        <end position="165"/>
    </location>
</feature>
<feature type="transmembrane region" description="Helical" evidence="1">
    <location>
        <begin position="215"/>
        <end position="239"/>
    </location>
</feature>
<feature type="transmembrane region" description="Helical" evidence="1">
    <location>
        <begin position="300"/>
        <end position="318"/>
    </location>
</feature>
<protein>
    <recommendedName>
        <fullName evidence="4">Beta-carotene 15,15'-monooxygenase</fullName>
    </recommendedName>
</protein>